<evidence type="ECO:0000256" key="1">
    <source>
        <dbReference type="ARBA" id="ARBA00004771"/>
    </source>
</evidence>
<dbReference type="GO" id="GO:0001666">
    <property type="term" value="P:response to hypoxia"/>
    <property type="evidence" value="ECO:0007669"/>
    <property type="project" value="TreeGrafter"/>
</dbReference>
<evidence type="ECO:0000256" key="7">
    <source>
        <dbReference type="ARBA" id="ARBA00022798"/>
    </source>
</evidence>
<evidence type="ECO:0000259" key="12">
    <source>
        <dbReference type="Pfam" id="PF06974"/>
    </source>
</evidence>
<dbReference type="SUPFAM" id="SSF52777">
    <property type="entry name" value="CoA-dependent acyltransferases"/>
    <property type="match status" value="1"/>
</dbReference>
<dbReference type="Proteomes" id="UP000235005">
    <property type="component" value="Unassembled WGS sequence"/>
</dbReference>
<dbReference type="OrthoDB" id="9810950at2"/>
<dbReference type="InterPro" id="IPR009721">
    <property type="entry name" value="O-acyltransferase_WSD1_C"/>
</dbReference>
<dbReference type="GO" id="GO:0005886">
    <property type="term" value="C:plasma membrane"/>
    <property type="evidence" value="ECO:0007669"/>
    <property type="project" value="TreeGrafter"/>
</dbReference>
<name>A0A2N5X2L5_9GAMM</name>
<dbReference type="GO" id="GO:0051701">
    <property type="term" value="P:biological process involved in interaction with host"/>
    <property type="evidence" value="ECO:0007669"/>
    <property type="project" value="TreeGrafter"/>
</dbReference>
<accession>A0A2N5X2L5</accession>
<evidence type="ECO:0000256" key="8">
    <source>
        <dbReference type="ARBA" id="ARBA00023098"/>
    </source>
</evidence>
<comment type="catalytic activity">
    <reaction evidence="10">
        <text>an acyl-CoA + a 1,2-diacyl-sn-glycerol = a triacyl-sn-glycerol + CoA</text>
        <dbReference type="Rhea" id="RHEA:10868"/>
        <dbReference type="ChEBI" id="CHEBI:17815"/>
        <dbReference type="ChEBI" id="CHEBI:57287"/>
        <dbReference type="ChEBI" id="CHEBI:58342"/>
        <dbReference type="ChEBI" id="CHEBI:64615"/>
        <dbReference type="EC" id="2.3.1.20"/>
    </reaction>
</comment>
<dbReference type="InterPro" id="IPR014292">
    <property type="entry name" value="Acyl_transf_WS/DGAT"/>
</dbReference>
<dbReference type="AlphaFoldDB" id="A0A2N5X2L5"/>
<dbReference type="EMBL" id="PKUS01000011">
    <property type="protein sequence ID" value="PLW68736.1"/>
    <property type="molecule type" value="Genomic_DNA"/>
</dbReference>
<dbReference type="InterPro" id="IPR045034">
    <property type="entry name" value="O-acyltransferase_WSD1-like"/>
</dbReference>
<evidence type="ECO:0000313" key="13">
    <source>
        <dbReference type="EMBL" id="PLW68736.1"/>
    </source>
</evidence>
<reference evidence="13 14" key="1">
    <citation type="submission" date="2018-01" db="EMBL/GenBank/DDBJ databases">
        <title>The draft genome sequence of Halioglobus lutimaris HF004.</title>
        <authorList>
            <person name="Du Z.-J."/>
            <person name="Shi M.-J."/>
        </authorList>
    </citation>
    <scope>NUCLEOTIDE SEQUENCE [LARGE SCALE GENOMIC DNA]</scope>
    <source>
        <strain evidence="13 14">HF004</strain>
    </source>
</reference>
<dbReference type="GO" id="GO:0006071">
    <property type="term" value="P:glycerol metabolic process"/>
    <property type="evidence" value="ECO:0007669"/>
    <property type="project" value="UniProtKB-KW"/>
</dbReference>
<proteinExistence type="inferred from homology"/>
<dbReference type="NCBIfam" id="TIGR02946">
    <property type="entry name" value="acyl_WS_DGAT"/>
    <property type="match status" value="1"/>
</dbReference>
<gene>
    <name evidence="13" type="ORF">C0039_10685</name>
</gene>
<dbReference type="InterPro" id="IPR004255">
    <property type="entry name" value="O-acyltransferase_WSD1_N"/>
</dbReference>
<keyword evidence="8" id="KW-0443">Lipid metabolism</keyword>
<evidence type="ECO:0000259" key="11">
    <source>
        <dbReference type="Pfam" id="PF03007"/>
    </source>
</evidence>
<dbReference type="Pfam" id="PF06974">
    <property type="entry name" value="WS_DGAT_C"/>
    <property type="match status" value="1"/>
</dbReference>
<dbReference type="GO" id="GO:0071731">
    <property type="term" value="P:response to nitric oxide"/>
    <property type="evidence" value="ECO:0007669"/>
    <property type="project" value="TreeGrafter"/>
</dbReference>
<evidence type="ECO:0000256" key="2">
    <source>
        <dbReference type="ARBA" id="ARBA00005189"/>
    </source>
</evidence>
<dbReference type="UniPathway" id="UPA00282"/>
<evidence type="ECO:0000256" key="9">
    <source>
        <dbReference type="ARBA" id="ARBA00023315"/>
    </source>
</evidence>
<dbReference type="EC" id="2.3.1.20" evidence="4"/>
<evidence type="ECO:0000256" key="4">
    <source>
        <dbReference type="ARBA" id="ARBA00013244"/>
    </source>
</evidence>
<evidence type="ECO:0000256" key="3">
    <source>
        <dbReference type="ARBA" id="ARBA00009587"/>
    </source>
</evidence>
<keyword evidence="9 13" id="KW-0012">Acyltransferase</keyword>
<dbReference type="PANTHER" id="PTHR31650">
    <property type="entry name" value="O-ACYLTRANSFERASE (WSD1-LIKE) FAMILY PROTEIN"/>
    <property type="match status" value="1"/>
</dbReference>
<evidence type="ECO:0000256" key="10">
    <source>
        <dbReference type="ARBA" id="ARBA00048109"/>
    </source>
</evidence>
<feature type="domain" description="O-acyltransferase WSD1-like N-terminal" evidence="11">
    <location>
        <begin position="4"/>
        <end position="279"/>
    </location>
</feature>
<dbReference type="PANTHER" id="PTHR31650:SF1">
    <property type="entry name" value="WAX ESTER SYNTHASE_DIACYLGLYCEROL ACYLTRANSFERASE 4-RELATED"/>
    <property type="match status" value="1"/>
</dbReference>
<dbReference type="Pfam" id="PF03007">
    <property type="entry name" value="WS_DGAT_cat"/>
    <property type="match status" value="1"/>
</dbReference>
<keyword evidence="14" id="KW-1185">Reference proteome</keyword>
<dbReference type="GO" id="GO:0004144">
    <property type="term" value="F:diacylglycerol O-acyltransferase activity"/>
    <property type="evidence" value="ECO:0007669"/>
    <property type="project" value="UniProtKB-EC"/>
</dbReference>
<evidence type="ECO:0000313" key="14">
    <source>
        <dbReference type="Proteomes" id="UP000235005"/>
    </source>
</evidence>
<comment type="pathway">
    <text evidence="2">Lipid metabolism.</text>
</comment>
<keyword evidence="6 13" id="KW-0808">Transferase</keyword>
<dbReference type="RefSeq" id="WP_076001517.1">
    <property type="nucleotide sequence ID" value="NZ_PKUS01000011.1"/>
</dbReference>
<comment type="pathway">
    <text evidence="1">Glycerolipid metabolism; triacylglycerol biosynthesis.</text>
</comment>
<protein>
    <recommendedName>
        <fullName evidence="4">diacylglycerol O-acyltransferase</fullName>
        <ecNumber evidence="4">2.3.1.20</ecNumber>
    </recommendedName>
</protein>
<keyword evidence="7" id="KW-0319">Glycerol metabolism</keyword>
<comment type="similarity">
    <text evidence="3">Belongs to the long-chain O-acyltransferase family.</text>
</comment>
<evidence type="ECO:0000256" key="5">
    <source>
        <dbReference type="ARBA" id="ARBA00022516"/>
    </source>
</evidence>
<dbReference type="GO" id="GO:0019432">
    <property type="term" value="P:triglyceride biosynthetic process"/>
    <property type="evidence" value="ECO:0007669"/>
    <property type="project" value="UniProtKB-UniPathway"/>
</dbReference>
<comment type="caution">
    <text evidence="13">The sequence shown here is derived from an EMBL/GenBank/DDBJ whole genome shotgun (WGS) entry which is preliminary data.</text>
</comment>
<organism evidence="13 14">
    <name type="scientific">Pseudohalioglobus lutimaris</name>
    <dbReference type="NCBI Taxonomy" id="1737061"/>
    <lineage>
        <taxon>Bacteria</taxon>
        <taxon>Pseudomonadati</taxon>
        <taxon>Pseudomonadota</taxon>
        <taxon>Gammaproteobacteria</taxon>
        <taxon>Cellvibrionales</taxon>
        <taxon>Halieaceae</taxon>
        <taxon>Pseudohalioglobus</taxon>
    </lineage>
</organism>
<sequence length="480" mass="52334">MQQLSGTDTTFLTVEQGNNYSHVGALGLYDPATAPGGKVRFKDILGHFDVRMHSNPFFRRRLVEPPLGIDRPYWIDTADFDVEFHVRHIALPQPGDWRQLMIQVARLHARPLDRGRPLWEIYVIGGLDHIPGLPPGCFALFYKMHHAAVDGMASLHVISQMHAENPNPVTHREKPEAIITDREPSLMEMGSRAIFNQGRRTAALSRLAAGSAFKLAKSAGDIAFGERHIGDLINNLAPAPKTHFSGKISPHRVAEGVGLPLAAFKALRGKVKGITINDIFLAVVSGAMRRYLLVHHELPDDSLVAMMPVSLRENASAGGNGVGVARTSLHTDIEDPLERLQACHDSATAQKGEDSVLNNEMPVLTENLPGVLTGWLVNRMAPSMNTVVSNVRGPAQAQYLAGAELQRLYPISIPSDAIGINHTAVSYAGHMWVGIVACRDMLPDPDFYAQCIRDSFNELLQAAGIKPVHSPAFDNGASSD</sequence>
<evidence type="ECO:0000256" key="6">
    <source>
        <dbReference type="ARBA" id="ARBA00022679"/>
    </source>
</evidence>
<keyword evidence="5" id="KW-0444">Lipid biosynthesis</keyword>
<feature type="domain" description="O-acyltransferase WSD1 C-terminal" evidence="12">
    <location>
        <begin position="319"/>
        <end position="459"/>
    </location>
</feature>